<feature type="compositionally biased region" description="Basic and acidic residues" evidence="1">
    <location>
        <begin position="62"/>
        <end position="87"/>
    </location>
</feature>
<reference evidence="3" key="1">
    <citation type="submission" date="2025-08" db="UniProtKB">
        <authorList>
            <consortium name="RefSeq"/>
        </authorList>
    </citation>
    <scope>IDENTIFICATION</scope>
</reference>
<proteinExistence type="predicted"/>
<feature type="region of interest" description="Disordered" evidence="1">
    <location>
        <begin position="42"/>
        <end position="87"/>
    </location>
</feature>
<dbReference type="AlphaFoldDB" id="A0A8N4EW32"/>
<gene>
    <name evidence="3" type="primary">LOC114913895</name>
</gene>
<sequence length="109" mass="12602">MVRMFLTPHKSRRLPLALEDLFDVSLFGKQLLVYGHQKKQKALLDAGSGSTSNTEENNTNQDKSKKWHGEALLGEPREKKDRDGRELGHVRMRETVFRRVRACGKKRIE</sequence>
<accession>A0A8N4EW32</accession>
<evidence type="ECO:0000256" key="1">
    <source>
        <dbReference type="SAM" id="MobiDB-lite"/>
    </source>
</evidence>
<feature type="compositionally biased region" description="Low complexity" evidence="1">
    <location>
        <begin position="47"/>
        <end position="60"/>
    </location>
</feature>
<organism evidence="2 3">
    <name type="scientific">Elaeis guineensis var. tenera</name>
    <name type="common">Oil palm</name>
    <dbReference type="NCBI Taxonomy" id="51953"/>
    <lineage>
        <taxon>Eukaryota</taxon>
        <taxon>Viridiplantae</taxon>
        <taxon>Streptophyta</taxon>
        <taxon>Embryophyta</taxon>
        <taxon>Tracheophyta</taxon>
        <taxon>Spermatophyta</taxon>
        <taxon>Magnoliopsida</taxon>
        <taxon>Liliopsida</taxon>
        <taxon>Arecaceae</taxon>
        <taxon>Arecoideae</taxon>
        <taxon>Cocoseae</taxon>
        <taxon>Elaeidinae</taxon>
        <taxon>Elaeis</taxon>
    </lineage>
</organism>
<evidence type="ECO:0000313" key="2">
    <source>
        <dbReference type="Proteomes" id="UP000504607"/>
    </source>
</evidence>
<name>A0A8N4EW32_ELAGV</name>
<keyword evidence="2" id="KW-1185">Reference proteome</keyword>
<dbReference type="RefSeq" id="XP_029118569.1">
    <property type="nucleotide sequence ID" value="XM_029262736.1"/>
</dbReference>
<dbReference type="Proteomes" id="UP000504607">
    <property type="component" value="Chromosome 2"/>
</dbReference>
<evidence type="ECO:0000313" key="3">
    <source>
        <dbReference type="RefSeq" id="XP_029118569.1"/>
    </source>
</evidence>
<protein>
    <submittedName>
        <fullName evidence="3">Uncharacterized protein LOC114913895</fullName>
    </submittedName>
</protein>